<feature type="region of interest" description="Disordered" evidence="5">
    <location>
        <begin position="1"/>
        <end position="29"/>
    </location>
</feature>
<dbReference type="AlphaFoldDB" id="A0A3N4LUZ5"/>
<reference evidence="6 7" key="1">
    <citation type="journal article" date="2018" name="Nat. Ecol. Evol.">
        <title>Pezizomycetes genomes reveal the molecular basis of ectomycorrhizal truffle lifestyle.</title>
        <authorList>
            <person name="Murat C."/>
            <person name="Payen T."/>
            <person name="Noel B."/>
            <person name="Kuo A."/>
            <person name="Morin E."/>
            <person name="Chen J."/>
            <person name="Kohler A."/>
            <person name="Krizsan K."/>
            <person name="Balestrini R."/>
            <person name="Da Silva C."/>
            <person name="Montanini B."/>
            <person name="Hainaut M."/>
            <person name="Levati E."/>
            <person name="Barry K.W."/>
            <person name="Belfiori B."/>
            <person name="Cichocki N."/>
            <person name="Clum A."/>
            <person name="Dockter R.B."/>
            <person name="Fauchery L."/>
            <person name="Guy J."/>
            <person name="Iotti M."/>
            <person name="Le Tacon F."/>
            <person name="Lindquist E.A."/>
            <person name="Lipzen A."/>
            <person name="Malagnac F."/>
            <person name="Mello A."/>
            <person name="Molinier V."/>
            <person name="Miyauchi S."/>
            <person name="Poulain J."/>
            <person name="Riccioni C."/>
            <person name="Rubini A."/>
            <person name="Sitrit Y."/>
            <person name="Splivallo R."/>
            <person name="Traeger S."/>
            <person name="Wang M."/>
            <person name="Zifcakova L."/>
            <person name="Wipf D."/>
            <person name="Zambonelli A."/>
            <person name="Paolocci F."/>
            <person name="Nowrousian M."/>
            <person name="Ottonello S."/>
            <person name="Baldrian P."/>
            <person name="Spatafora J.W."/>
            <person name="Henrissat B."/>
            <person name="Nagy L.G."/>
            <person name="Aury J.M."/>
            <person name="Wincker P."/>
            <person name="Grigoriev I.V."/>
            <person name="Bonfante P."/>
            <person name="Martin F.M."/>
        </authorList>
    </citation>
    <scope>NUCLEOTIDE SEQUENCE [LARGE SCALE GENOMIC DNA]</scope>
    <source>
        <strain evidence="6 7">ATCC MYA-4762</strain>
    </source>
</reference>
<proteinExistence type="inferred from homology"/>
<dbReference type="CDD" id="cd23996">
    <property type="entry name" value="LCL2-like"/>
    <property type="match status" value="1"/>
</dbReference>
<dbReference type="GO" id="GO:0036503">
    <property type="term" value="P:ERAD pathway"/>
    <property type="evidence" value="ECO:0007669"/>
    <property type="project" value="TreeGrafter"/>
</dbReference>
<gene>
    <name evidence="6" type="ORF">L211DRAFT_780826</name>
</gene>
<dbReference type="EMBL" id="ML121533">
    <property type="protein sequence ID" value="RPB26697.1"/>
    <property type="molecule type" value="Genomic_DNA"/>
</dbReference>
<feature type="compositionally biased region" description="Low complexity" evidence="5">
    <location>
        <begin position="9"/>
        <end position="20"/>
    </location>
</feature>
<dbReference type="InterPro" id="IPR034543">
    <property type="entry name" value="LCL2"/>
</dbReference>
<dbReference type="PANTHER" id="PTHR38425:SF1">
    <property type="entry name" value="LONG CHRONOLOGICAL LIFESPAN PROTEIN 2"/>
    <property type="match status" value="1"/>
</dbReference>
<name>A0A3N4LUZ5_9PEZI</name>
<accession>A0A3N4LUZ5</accession>
<comment type="similarity">
    <text evidence="2">Belongs to the LCL2 family.</text>
</comment>
<evidence type="ECO:0000256" key="5">
    <source>
        <dbReference type="SAM" id="MobiDB-lite"/>
    </source>
</evidence>
<keyword evidence="7" id="KW-1185">Reference proteome</keyword>
<evidence type="ECO:0000256" key="1">
    <source>
        <dbReference type="ARBA" id="ARBA00002208"/>
    </source>
</evidence>
<evidence type="ECO:0000313" key="7">
    <source>
        <dbReference type="Proteomes" id="UP000267821"/>
    </source>
</evidence>
<evidence type="ECO:0000256" key="3">
    <source>
        <dbReference type="ARBA" id="ARBA00018534"/>
    </source>
</evidence>
<evidence type="ECO:0000256" key="2">
    <source>
        <dbReference type="ARBA" id="ARBA00010545"/>
    </source>
</evidence>
<comment type="function">
    <text evidence="1">Probable component of the endoplasmic reticulum-associated degradation (ERAD) pathway.</text>
</comment>
<dbReference type="OrthoDB" id="2234316at2759"/>
<dbReference type="STRING" id="1051890.A0A3N4LUZ5"/>
<protein>
    <recommendedName>
        <fullName evidence="3">Long chronological lifespan protein 2</fullName>
    </recommendedName>
</protein>
<keyword evidence="4" id="KW-0732">Signal</keyword>
<dbReference type="PANTHER" id="PTHR38425">
    <property type="entry name" value="LONG CHRONOLOGICAL LIFESPAN PROTEIN 2"/>
    <property type="match status" value="1"/>
</dbReference>
<dbReference type="Proteomes" id="UP000267821">
    <property type="component" value="Unassembled WGS sequence"/>
</dbReference>
<sequence>MFHGGGGSHQQHQQHQQQQQREQDVASDASWYKKTYEGATCSKYLCPGTLACVDKPTHCPCAFPDVEEKYELDTDGIAVCLSKSLGGGRPQGGNVGWEVVRERLKSGGRSDTERKVELARKGLL</sequence>
<evidence type="ECO:0000313" key="6">
    <source>
        <dbReference type="EMBL" id="RPB26697.1"/>
    </source>
</evidence>
<organism evidence="6 7">
    <name type="scientific">Terfezia boudieri ATCC MYA-4762</name>
    <dbReference type="NCBI Taxonomy" id="1051890"/>
    <lineage>
        <taxon>Eukaryota</taxon>
        <taxon>Fungi</taxon>
        <taxon>Dikarya</taxon>
        <taxon>Ascomycota</taxon>
        <taxon>Pezizomycotina</taxon>
        <taxon>Pezizomycetes</taxon>
        <taxon>Pezizales</taxon>
        <taxon>Pezizaceae</taxon>
        <taxon>Terfezia</taxon>
    </lineage>
</organism>
<evidence type="ECO:0000256" key="4">
    <source>
        <dbReference type="ARBA" id="ARBA00022729"/>
    </source>
</evidence>
<dbReference type="InParanoid" id="A0A3N4LUZ5"/>